<evidence type="ECO:0008006" key="3">
    <source>
        <dbReference type="Google" id="ProtNLM"/>
    </source>
</evidence>
<gene>
    <name evidence="1" type="ORF">DL546_001722</name>
</gene>
<dbReference type="STRING" id="177199.A0A420Y2K1"/>
<evidence type="ECO:0000313" key="1">
    <source>
        <dbReference type="EMBL" id="RKU41980.1"/>
    </source>
</evidence>
<dbReference type="InterPro" id="IPR011008">
    <property type="entry name" value="Dimeric_a/b-barrel"/>
</dbReference>
<organism evidence="1 2">
    <name type="scientific">Coniochaeta pulveracea</name>
    <dbReference type="NCBI Taxonomy" id="177199"/>
    <lineage>
        <taxon>Eukaryota</taxon>
        <taxon>Fungi</taxon>
        <taxon>Dikarya</taxon>
        <taxon>Ascomycota</taxon>
        <taxon>Pezizomycotina</taxon>
        <taxon>Sordariomycetes</taxon>
        <taxon>Sordariomycetidae</taxon>
        <taxon>Coniochaetales</taxon>
        <taxon>Coniochaetaceae</taxon>
        <taxon>Coniochaeta</taxon>
    </lineage>
</organism>
<keyword evidence="2" id="KW-1185">Reference proteome</keyword>
<reference evidence="1 2" key="1">
    <citation type="submission" date="2018-08" db="EMBL/GenBank/DDBJ databases">
        <title>Draft genome of the lignicolous fungus Coniochaeta pulveracea.</title>
        <authorList>
            <person name="Borstlap C.J."/>
            <person name="De Witt R.N."/>
            <person name="Botha A."/>
            <person name="Volschenk H."/>
        </authorList>
    </citation>
    <scope>NUCLEOTIDE SEQUENCE [LARGE SCALE GENOMIC DNA]</scope>
    <source>
        <strain evidence="1 2">CAB683</strain>
    </source>
</reference>
<dbReference type="SUPFAM" id="SSF54909">
    <property type="entry name" value="Dimeric alpha+beta barrel"/>
    <property type="match status" value="1"/>
</dbReference>
<dbReference type="Gene3D" id="3.30.70.100">
    <property type="match status" value="1"/>
</dbReference>
<dbReference type="PANTHER" id="PTHR34389:SF2">
    <property type="entry name" value="L-RHAMNOSE MUTAROTASE"/>
    <property type="match status" value="1"/>
</dbReference>
<dbReference type="PANTHER" id="PTHR34389">
    <property type="entry name" value="L-RHAMNOSE MUTAROTASE"/>
    <property type="match status" value="1"/>
</dbReference>
<dbReference type="EMBL" id="QVQW01000063">
    <property type="protein sequence ID" value="RKU41980.1"/>
    <property type="molecule type" value="Genomic_DNA"/>
</dbReference>
<dbReference type="Proteomes" id="UP000275385">
    <property type="component" value="Unassembled WGS sequence"/>
</dbReference>
<comment type="caution">
    <text evidence="1">The sequence shown here is derived from an EMBL/GenBank/DDBJ whole genome shotgun (WGS) entry which is preliminary data.</text>
</comment>
<dbReference type="InterPro" id="IPR008000">
    <property type="entry name" value="Rham/fucose_mutarotase"/>
</dbReference>
<dbReference type="AlphaFoldDB" id="A0A420Y2K1"/>
<evidence type="ECO:0000313" key="2">
    <source>
        <dbReference type="Proteomes" id="UP000275385"/>
    </source>
</evidence>
<dbReference type="Pfam" id="PF05336">
    <property type="entry name" value="rhaM"/>
    <property type="match status" value="1"/>
</dbReference>
<name>A0A420Y2K1_9PEZI</name>
<sequence length="121" mass="14335">MTSSSAGRRYAQIVKLKPEFYEEYKNCHAAVWPEVLKQIKDCHIQDYSIYFDDYSKILFAYFKYVGDDYESDMEKMRANPKVREWWRMTDGFQESLVPGAVSSEAGEPGWWKPLEEVFHVD</sequence>
<accession>A0A420Y2K1</accession>
<proteinExistence type="predicted"/>
<dbReference type="GO" id="GO:0016857">
    <property type="term" value="F:racemase and epimerase activity, acting on carbohydrates and derivatives"/>
    <property type="evidence" value="ECO:0007669"/>
    <property type="project" value="InterPro"/>
</dbReference>
<dbReference type="OrthoDB" id="9981546at2759"/>
<protein>
    <recommendedName>
        <fullName evidence="3">DUF718 domain protein</fullName>
    </recommendedName>
</protein>